<dbReference type="GO" id="GO:0015629">
    <property type="term" value="C:actin cytoskeleton"/>
    <property type="evidence" value="ECO:0007669"/>
    <property type="project" value="TreeGrafter"/>
</dbReference>
<dbReference type="PANTHER" id="PTHR14938">
    <property type="entry name" value="HCLS1-ASSOCIATED PROTEIN X-1"/>
    <property type="match status" value="1"/>
</dbReference>
<feature type="region of interest" description="Disordered" evidence="1">
    <location>
        <begin position="198"/>
        <end position="221"/>
    </location>
</feature>
<accession>A0A1E1WM69</accession>
<organism evidence="2">
    <name type="scientific">Pectinophora gossypiella</name>
    <name type="common">Cotton pink bollworm</name>
    <name type="synonym">Depressaria gossypiella</name>
    <dbReference type="NCBI Taxonomy" id="13191"/>
    <lineage>
        <taxon>Eukaryota</taxon>
        <taxon>Metazoa</taxon>
        <taxon>Ecdysozoa</taxon>
        <taxon>Arthropoda</taxon>
        <taxon>Hexapoda</taxon>
        <taxon>Insecta</taxon>
        <taxon>Pterygota</taxon>
        <taxon>Neoptera</taxon>
        <taxon>Endopterygota</taxon>
        <taxon>Lepidoptera</taxon>
        <taxon>Glossata</taxon>
        <taxon>Ditrysia</taxon>
        <taxon>Gelechioidea</taxon>
        <taxon>Gelechiidae</taxon>
        <taxon>Apatetrinae</taxon>
        <taxon>Pectinophora</taxon>
    </lineage>
</organism>
<dbReference type="GO" id="GO:0005739">
    <property type="term" value="C:mitochondrion"/>
    <property type="evidence" value="ECO:0007669"/>
    <property type="project" value="TreeGrafter"/>
</dbReference>
<dbReference type="GO" id="GO:0030833">
    <property type="term" value="P:regulation of actin filament polymerization"/>
    <property type="evidence" value="ECO:0007669"/>
    <property type="project" value="TreeGrafter"/>
</dbReference>
<evidence type="ECO:0000256" key="1">
    <source>
        <dbReference type="SAM" id="MobiDB-lite"/>
    </source>
</evidence>
<dbReference type="InterPro" id="IPR017248">
    <property type="entry name" value="HAX-1"/>
</dbReference>
<evidence type="ECO:0008006" key="3">
    <source>
        <dbReference type="Google" id="ProtNLM"/>
    </source>
</evidence>
<dbReference type="EMBL" id="GDQN01002979">
    <property type="protein sequence ID" value="JAT88075.1"/>
    <property type="molecule type" value="Transcribed_RNA"/>
</dbReference>
<dbReference type="AlphaFoldDB" id="A0A1E1WM69"/>
<dbReference type="GO" id="GO:0030136">
    <property type="term" value="C:clathrin-coated vesicle"/>
    <property type="evidence" value="ECO:0007669"/>
    <property type="project" value="TreeGrafter"/>
</dbReference>
<sequence>MATDTFMEKLRSFFGLRIGVDSPRNDFRNPIWGSDDDDDGDELYTRQNIDVQGHLDLHHEFAKQVHDMFRSFGGMFGDMTTFFQDEAIDATPGALMEPPAEPEHFNSNTIRDYYLKPGYHSRRQDEPKDIDLDGKISSHEISGLLKKKGQGIDPGAVKPFDGNLVPGRSFCQTIITTSVKKPDGTVETRRIVKNGNEVIEETTTSSGPDSRGPNTPGLSPISSTGIIFSELASMFKNFY</sequence>
<feature type="compositionally biased region" description="Polar residues" evidence="1">
    <location>
        <begin position="201"/>
        <end position="221"/>
    </location>
</feature>
<gene>
    <name evidence="2" type="ORF">g.9920</name>
</gene>
<name>A0A1E1WM69_PECGO</name>
<dbReference type="GO" id="GO:0016529">
    <property type="term" value="C:sarcoplasmic reticulum"/>
    <property type="evidence" value="ECO:0007669"/>
    <property type="project" value="TreeGrafter"/>
</dbReference>
<dbReference type="OrthoDB" id="5562606at2759"/>
<proteinExistence type="predicted"/>
<protein>
    <recommendedName>
        <fullName evidence="3">HCLS1-associated protein X-1</fullName>
    </recommendedName>
</protein>
<reference evidence="2" key="1">
    <citation type="submission" date="2015-09" db="EMBL/GenBank/DDBJ databases">
        <title>De novo assembly of Pectinophora gossypiella (Pink Bollworm) gut transcriptome.</title>
        <authorList>
            <person name="Tassone E.E."/>
        </authorList>
    </citation>
    <scope>NUCLEOTIDE SEQUENCE</scope>
</reference>
<dbReference type="GO" id="GO:0016324">
    <property type="term" value="C:apical plasma membrane"/>
    <property type="evidence" value="ECO:0007669"/>
    <property type="project" value="TreeGrafter"/>
</dbReference>
<dbReference type="GO" id="GO:0043066">
    <property type="term" value="P:negative regulation of apoptotic process"/>
    <property type="evidence" value="ECO:0007669"/>
    <property type="project" value="InterPro"/>
</dbReference>
<evidence type="ECO:0000313" key="2">
    <source>
        <dbReference type="EMBL" id="JAT88075.1"/>
    </source>
</evidence>
<dbReference type="PANTHER" id="PTHR14938:SF2">
    <property type="entry name" value="HCLS1-ASSOCIATED PROTEIN X-1"/>
    <property type="match status" value="1"/>
</dbReference>